<reference evidence="1" key="1">
    <citation type="submission" date="2019-04" db="EMBL/GenBank/DDBJ databases">
        <title>Microbes associate with the intestines of laboratory mice.</title>
        <authorList>
            <person name="Navarre W."/>
            <person name="Wong E."/>
            <person name="Huang K.C."/>
            <person name="Tropini C."/>
            <person name="Ng K."/>
            <person name="Yu B."/>
        </authorList>
    </citation>
    <scope>NUCLEOTIDE SEQUENCE</scope>
    <source>
        <strain evidence="1">NM86_A22</strain>
    </source>
</reference>
<comment type="caution">
    <text evidence="1">The sequence shown here is derived from an EMBL/GenBank/DDBJ whole genome shotgun (WGS) entry which is preliminary data.</text>
</comment>
<keyword evidence="2" id="KW-1185">Reference proteome</keyword>
<gene>
    <name evidence="1" type="ORF">E5990_01235</name>
</gene>
<sequence>MKHSFMGRVSAGFFMLAIGAGAAFSQSTSPYIVPVDADGTPMADKIRHMTENGGFYEIKGLEIESGFLFAGIGQTEGTYYSLNSWAVNPPVYGLLNPLSISAGNQYIKMPSGTYDLKFYTRQTVGSGYNHFTIVPSDDTEGPFYPEKLFLLLDDGSNIVVTGTDGVYTLSENIPESFKISYEPRDDSNYIYGAVDGSDTELEAGEAVAIGLDKGVNVKFVCHPQELADDDYELVISLVNGDSFVRIGADETTALDFVEADGDSAEVRYYTLQGHMLDHVPQNGLYLRVCGSKVTKVAL</sequence>
<evidence type="ECO:0000313" key="1">
    <source>
        <dbReference type="EMBL" id="THG55007.1"/>
    </source>
</evidence>
<accession>A0AC61S803</accession>
<proteinExistence type="predicted"/>
<evidence type="ECO:0000313" key="2">
    <source>
        <dbReference type="Proteomes" id="UP000305401"/>
    </source>
</evidence>
<protein>
    <submittedName>
        <fullName evidence="1">Uncharacterized protein</fullName>
    </submittedName>
</protein>
<name>A0AC61S803_9BACT</name>
<dbReference type="Proteomes" id="UP000305401">
    <property type="component" value="Unassembled WGS sequence"/>
</dbReference>
<organism evidence="1 2">
    <name type="scientific">Muribaculum caecicola</name>
    <dbReference type="NCBI Taxonomy" id="3038144"/>
    <lineage>
        <taxon>Bacteria</taxon>
        <taxon>Pseudomonadati</taxon>
        <taxon>Bacteroidota</taxon>
        <taxon>Bacteroidia</taxon>
        <taxon>Bacteroidales</taxon>
        <taxon>Muribaculaceae</taxon>
        <taxon>Muribaculum</taxon>
    </lineage>
</organism>
<dbReference type="EMBL" id="SSTG01000006">
    <property type="protein sequence ID" value="THG55007.1"/>
    <property type="molecule type" value="Genomic_DNA"/>
</dbReference>